<organism evidence="2 3">
    <name type="scientific">Trichoglossum hirsutum</name>
    <dbReference type="NCBI Taxonomy" id="265104"/>
    <lineage>
        <taxon>Eukaryota</taxon>
        <taxon>Fungi</taxon>
        <taxon>Dikarya</taxon>
        <taxon>Ascomycota</taxon>
        <taxon>Pezizomycotina</taxon>
        <taxon>Geoglossomycetes</taxon>
        <taxon>Geoglossales</taxon>
        <taxon>Geoglossaceae</taxon>
        <taxon>Trichoglossum</taxon>
    </lineage>
</organism>
<evidence type="ECO:0000256" key="1">
    <source>
        <dbReference type="SAM" id="MobiDB-lite"/>
    </source>
</evidence>
<gene>
    <name evidence="2" type="ORF">GP486_001142</name>
</gene>
<protein>
    <submittedName>
        <fullName evidence="2">Uncharacterized protein</fullName>
    </submittedName>
</protein>
<evidence type="ECO:0000313" key="2">
    <source>
        <dbReference type="EMBL" id="KAH0565461.1"/>
    </source>
</evidence>
<feature type="compositionally biased region" description="Polar residues" evidence="1">
    <location>
        <begin position="1"/>
        <end position="10"/>
    </location>
</feature>
<name>A0A9P8LH80_9PEZI</name>
<feature type="region of interest" description="Disordered" evidence="1">
    <location>
        <begin position="1"/>
        <end position="33"/>
    </location>
</feature>
<dbReference type="Proteomes" id="UP000750711">
    <property type="component" value="Unassembled WGS sequence"/>
</dbReference>
<accession>A0A9P8LH80</accession>
<reference evidence="2" key="1">
    <citation type="submission" date="2021-03" db="EMBL/GenBank/DDBJ databases">
        <title>Comparative genomics and phylogenomic investigation of the class Geoglossomycetes provide insights into ecological specialization and systematics.</title>
        <authorList>
            <person name="Melie T."/>
            <person name="Pirro S."/>
            <person name="Miller A.N."/>
            <person name="Quandt A."/>
        </authorList>
    </citation>
    <scope>NUCLEOTIDE SEQUENCE</scope>
    <source>
        <strain evidence="2">CAQ_001_2017</strain>
    </source>
</reference>
<evidence type="ECO:0000313" key="3">
    <source>
        <dbReference type="Proteomes" id="UP000750711"/>
    </source>
</evidence>
<proteinExistence type="predicted"/>
<sequence length="187" mass="20003">MTLLSSIRQPKSSDHRDGPNGFLAPLGLSPVSQTMRTPTATTKVTVEDPPHATTDNIGFTLPLPYYHLDPIHHDLAPFLVPPNQQDAIGESTEVTQDPVRDMSPAGGHGLVSSEESPSKSGSAESMRPGDATTGSLQIGNSLPSVPPPSLVSVSRPLPKRNPQGLYECAFENCAGKTRAFRRPSDWK</sequence>
<dbReference type="EMBL" id="JAGHQM010000092">
    <property type="protein sequence ID" value="KAH0565461.1"/>
    <property type="molecule type" value="Genomic_DNA"/>
</dbReference>
<feature type="compositionally biased region" description="Low complexity" evidence="1">
    <location>
        <begin position="112"/>
        <end position="125"/>
    </location>
</feature>
<comment type="caution">
    <text evidence="2">The sequence shown here is derived from an EMBL/GenBank/DDBJ whole genome shotgun (WGS) entry which is preliminary data.</text>
</comment>
<dbReference type="AlphaFoldDB" id="A0A9P8LH80"/>
<feature type="region of interest" description="Disordered" evidence="1">
    <location>
        <begin position="82"/>
        <end position="158"/>
    </location>
</feature>
<keyword evidence="3" id="KW-1185">Reference proteome</keyword>